<keyword evidence="2" id="KW-1185">Reference proteome</keyword>
<dbReference type="Proteomes" id="UP000805649">
    <property type="component" value="Unassembled WGS sequence"/>
</dbReference>
<name>A0ACC3Z054_COLTU</name>
<protein>
    <submittedName>
        <fullName evidence="1">Short chain dehydrogenase reductase family protein</fullName>
    </submittedName>
</protein>
<sequence length="333" mass="36967">MVTLTKIRQSNAQLTKATIPQTALFVGGTSGIGKLTLIELVSLNLPIKVYIVGRKATEPAIRPLLEDLRRKNADAELVWVEGEVSLLSEVQRICSLIKAKESRLDFLCLTAGYAPFGGRDNTSEGLDVTHALEYYGRMLFTLNLLSIIRESPSPRVLTVLGGGLLSKKLMTDDLNLEKPRNFGGMQSQTHMSIMNTLFLDRLSSDPLNKNVNFVHNWPGAVDTGNMTRYHTSSVTSPLPLTILMKPIMWIMGFGEKEAGERHVYIATTGKFGGVGPKDGNVERGTTKVEGEGLFLLNHKCEVSYNEDVLKELRKEAQEKVWDKTMEILKPYLS</sequence>
<evidence type="ECO:0000313" key="2">
    <source>
        <dbReference type="Proteomes" id="UP000805649"/>
    </source>
</evidence>
<dbReference type="EMBL" id="VUJX02000004">
    <property type="protein sequence ID" value="KAL0937443.1"/>
    <property type="molecule type" value="Genomic_DNA"/>
</dbReference>
<evidence type="ECO:0000313" key="1">
    <source>
        <dbReference type="EMBL" id="KAL0937443.1"/>
    </source>
</evidence>
<comment type="caution">
    <text evidence="1">The sequence shown here is derived from an EMBL/GenBank/DDBJ whole genome shotgun (WGS) entry which is preliminary data.</text>
</comment>
<reference evidence="1 2" key="1">
    <citation type="journal article" date="2020" name="Phytopathology">
        <title>Genome Sequence Resources of Colletotrichum truncatum, C. plurivorum, C. musicola, and C. sojae: Four Species Pathogenic to Soybean (Glycine max).</title>
        <authorList>
            <person name="Rogerio F."/>
            <person name="Boufleur T.R."/>
            <person name="Ciampi-Guillardi M."/>
            <person name="Sukno S.A."/>
            <person name="Thon M.R."/>
            <person name="Massola Junior N.S."/>
            <person name="Baroncelli R."/>
        </authorList>
    </citation>
    <scope>NUCLEOTIDE SEQUENCE [LARGE SCALE GENOMIC DNA]</scope>
    <source>
        <strain evidence="1 2">CMES1059</strain>
    </source>
</reference>
<gene>
    <name evidence="1" type="ORF">CTRU02_207174</name>
</gene>
<organism evidence="1 2">
    <name type="scientific">Colletotrichum truncatum</name>
    <name type="common">Anthracnose fungus</name>
    <name type="synonym">Colletotrichum capsici</name>
    <dbReference type="NCBI Taxonomy" id="5467"/>
    <lineage>
        <taxon>Eukaryota</taxon>
        <taxon>Fungi</taxon>
        <taxon>Dikarya</taxon>
        <taxon>Ascomycota</taxon>
        <taxon>Pezizomycotina</taxon>
        <taxon>Sordariomycetes</taxon>
        <taxon>Hypocreomycetidae</taxon>
        <taxon>Glomerellales</taxon>
        <taxon>Glomerellaceae</taxon>
        <taxon>Colletotrichum</taxon>
        <taxon>Colletotrichum truncatum species complex</taxon>
    </lineage>
</organism>
<accession>A0ACC3Z054</accession>
<proteinExistence type="predicted"/>